<dbReference type="EMBL" id="CP058559">
    <property type="protein sequence ID" value="QNO15120.1"/>
    <property type="molecule type" value="Genomic_DNA"/>
</dbReference>
<organism evidence="2 3">
    <name type="scientific">Alkalicella caledoniensis</name>
    <dbReference type="NCBI Taxonomy" id="2731377"/>
    <lineage>
        <taxon>Bacteria</taxon>
        <taxon>Bacillati</taxon>
        <taxon>Bacillota</taxon>
        <taxon>Clostridia</taxon>
        <taxon>Eubacteriales</taxon>
        <taxon>Proteinivoracaceae</taxon>
        <taxon>Alkalicella</taxon>
    </lineage>
</organism>
<dbReference type="Proteomes" id="UP000516160">
    <property type="component" value="Chromosome"/>
</dbReference>
<dbReference type="NCBIfam" id="TIGR03510">
    <property type="entry name" value="XapX"/>
    <property type="match status" value="1"/>
</dbReference>
<gene>
    <name evidence="2" type="ORF">HYG86_10285</name>
</gene>
<keyword evidence="1" id="KW-1133">Transmembrane helix</keyword>
<keyword evidence="1" id="KW-0812">Transmembrane</keyword>
<evidence type="ECO:0000313" key="2">
    <source>
        <dbReference type="EMBL" id="QNO15120.1"/>
    </source>
</evidence>
<protein>
    <submittedName>
        <fullName evidence="2">DUF1427 family protein</fullName>
    </submittedName>
</protein>
<name>A0A7G9W8V8_ALKCA</name>
<reference evidence="2 3" key="1">
    <citation type="submission" date="2020-07" db="EMBL/GenBank/DDBJ databases">
        <title>Alkalicella. sp. LB2 genome.</title>
        <authorList>
            <person name="Postec A."/>
            <person name="Quemeneur M."/>
        </authorList>
    </citation>
    <scope>NUCLEOTIDE SEQUENCE [LARGE SCALE GENOMIC DNA]</scope>
    <source>
        <strain evidence="2 3">LB2</strain>
    </source>
</reference>
<keyword evidence="3" id="KW-1185">Reference proteome</keyword>
<keyword evidence="1" id="KW-0472">Membrane</keyword>
<evidence type="ECO:0000256" key="1">
    <source>
        <dbReference type="SAM" id="Phobius"/>
    </source>
</evidence>
<dbReference type="KEGG" id="acae:HYG86_10285"/>
<feature type="transmembrane region" description="Helical" evidence="1">
    <location>
        <begin position="29"/>
        <end position="47"/>
    </location>
</feature>
<dbReference type="AlphaFoldDB" id="A0A7G9W8V8"/>
<dbReference type="RefSeq" id="WP_213165485.1">
    <property type="nucleotide sequence ID" value="NZ_CP058559.1"/>
</dbReference>
<accession>A0A7G9W8V8</accession>
<dbReference type="InterPro" id="IPR020017">
    <property type="entry name" value="XapX_domain"/>
</dbReference>
<proteinExistence type="predicted"/>
<sequence>MREVILALLAGGAVGAIFAKVGLPVPAPPNLAGLMGIAGIMFGYILANKFF</sequence>
<evidence type="ECO:0000313" key="3">
    <source>
        <dbReference type="Proteomes" id="UP000516160"/>
    </source>
</evidence>